<feature type="non-terminal residue" evidence="1">
    <location>
        <position position="57"/>
    </location>
</feature>
<dbReference type="OrthoDB" id="10555780at2759"/>
<dbReference type="EMBL" id="KN833719">
    <property type="protein sequence ID" value="KIK24125.1"/>
    <property type="molecule type" value="Genomic_DNA"/>
</dbReference>
<feature type="non-terminal residue" evidence="1">
    <location>
        <position position="1"/>
    </location>
</feature>
<protein>
    <submittedName>
        <fullName evidence="1">Uncharacterized protein</fullName>
    </submittedName>
</protein>
<keyword evidence="2" id="KW-1185">Reference proteome</keyword>
<reference evidence="1 2" key="1">
    <citation type="submission" date="2014-04" db="EMBL/GenBank/DDBJ databases">
        <authorList>
            <consortium name="DOE Joint Genome Institute"/>
            <person name="Kuo A."/>
            <person name="Kohler A."/>
            <person name="Costa M.D."/>
            <person name="Nagy L.G."/>
            <person name="Floudas D."/>
            <person name="Copeland A."/>
            <person name="Barry K.W."/>
            <person name="Cichocki N."/>
            <person name="Veneault-Fourrey C."/>
            <person name="LaButti K."/>
            <person name="Lindquist E.A."/>
            <person name="Lipzen A."/>
            <person name="Lundell T."/>
            <person name="Morin E."/>
            <person name="Murat C."/>
            <person name="Sun H."/>
            <person name="Tunlid A."/>
            <person name="Henrissat B."/>
            <person name="Grigoriev I.V."/>
            <person name="Hibbett D.S."/>
            <person name="Martin F."/>
            <person name="Nordberg H.P."/>
            <person name="Cantor M.N."/>
            <person name="Hua S.X."/>
        </authorList>
    </citation>
    <scope>NUCLEOTIDE SEQUENCE [LARGE SCALE GENOMIC DNA]</scope>
    <source>
        <strain evidence="1 2">441</strain>
    </source>
</reference>
<dbReference type="Proteomes" id="UP000054018">
    <property type="component" value="Unassembled WGS sequence"/>
</dbReference>
<sequence length="57" mass="6346">SVSSPTPPTRYLDHCSSVPLANWDSNSNRPDLSKGVFFVAFAPAHPEIRPIPWRKAQ</sequence>
<proteinExistence type="predicted"/>
<dbReference type="HOGENOM" id="CLU_202041_0_0_1"/>
<gene>
    <name evidence="1" type="ORF">PISMIDRAFT_678469</name>
</gene>
<dbReference type="AlphaFoldDB" id="A0A0C9YGR2"/>
<reference evidence="2" key="2">
    <citation type="submission" date="2015-01" db="EMBL/GenBank/DDBJ databases">
        <title>Evolutionary Origins and Diversification of the Mycorrhizal Mutualists.</title>
        <authorList>
            <consortium name="DOE Joint Genome Institute"/>
            <consortium name="Mycorrhizal Genomics Consortium"/>
            <person name="Kohler A."/>
            <person name="Kuo A."/>
            <person name="Nagy L.G."/>
            <person name="Floudas D."/>
            <person name="Copeland A."/>
            <person name="Barry K.W."/>
            <person name="Cichocki N."/>
            <person name="Veneault-Fourrey C."/>
            <person name="LaButti K."/>
            <person name="Lindquist E.A."/>
            <person name="Lipzen A."/>
            <person name="Lundell T."/>
            <person name="Morin E."/>
            <person name="Murat C."/>
            <person name="Riley R."/>
            <person name="Ohm R."/>
            <person name="Sun H."/>
            <person name="Tunlid A."/>
            <person name="Henrissat B."/>
            <person name="Grigoriev I.V."/>
            <person name="Hibbett D.S."/>
            <person name="Martin F."/>
        </authorList>
    </citation>
    <scope>NUCLEOTIDE SEQUENCE [LARGE SCALE GENOMIC DNA]</scope>
    <source>
        <strain evidence="2">441</strain>
    </source>
</reference>
<organism evidence="1 2">
    <name type="scientific">Pisolithus microcarpus 441</name>
    <dbReference type="NCBI Taxonomy" id="765257"/>
    <lineage>
        <taxon>Eukaryota</taxon>
        <taxon>Fungi</taxon>
        <taxon>Dikarya</taxon>
        <taxon>Basidiomycota</taxon>
        <taxon>Agaricomycotina</taxon>
        <taxon>Agaricomycetes</taxon>
        <taxon>Agaricomycetidae</taxon>
        <taxon>Boletales</taxon>
        <taxon>Sclerodermatineae</taxon>
        <taxon>Pisolithaceae</taxon>
        <taxon>Pisolithus</taxon>
    </lineage>
</organism>
<evidence type="ECO:0000313" key="1">
    <source>
        <dbReference type="EMBL" id="KIK24125.1"/>
    </source>
</evidence>
<accession>A0A0C9YGR2</accession>
<evidence type="ECO:0000313" key="2">
    <source>
        <dbReference type="Proteomes" id="UP000054018"/>
    </source>
</evidence>
<name>A0A0C9YGR2_9AGAM</name>